<keyword evidence="3" id="KW-1185">Reference proteome</keyword>
<accession>A0A2U3APS2</accession>
<organism evidence="2 3">
    <name type="scientific">Kurthia sibirica</name>
    <dbReference type="NCBI Taxonomy" id="202750"/>
    <lineage>
        <taxon>Bacteria</taxon>
        <taxon>Bacillati</taxon>
        <taxon>Bacillota</taxon>
        <taxon>Bacilli</taxon>
        <taxon>Bacillales</taxon>
        <taxon>Caryophanaceae</taxon>
        <taxon>Kurthia</taxon>
    </lineage>
</organism>
<comment type="caution">
    <text evidence="2">The sequence shown here is derived from an EMBL/GenBank/DDBJ whole genome shotgun (WGS) entry which is preliminary data.</text>
</comment>
<proteinExistence type="predicted"/>
<evidence type="ECO:0000313" key="3">
    <source>
        <dbReference type="Proteomes" id="UP000245938"/>
    </source>
</evidence>
<name>A0A2U3APS2_9BACL</name>
<dbReference type="EMBL" id="QFVR01000002">
    <property type="protein sequence ID" value="PWI26548.1"/>
    <property type="molecule type" value="Genomic_DNA"/>
</dbReference>
<protein>
    <submittedName>
        <fullName evidence="2">Uncharacterized protein</fullName>
    </submittedName>
</protein>
<evidence type="ECO:0000256" key="1">
    <source>
        <dbReference type="SAM" id="Phobius"/>
    </source>
</evidence>
<feature type="transmembrane region" description="Helical" evidence="1">
    <location>
        <begin position="48"/>
        <end position="67"/>
    </location>
</feature>
<keyword evidence="1" id="KW-1133">Transmembrane helix</keyword>
<dbReference type="Proteomes" id="UP000245938">
    <property type="component" value="Unassembled WGS sequence"/>
</dbReference>
<dbReference type="OrthoDB" id="2915791at2"/>
<dbReference type="AlphaFoldDB" id="A0A2U3APS2"/>
<reference evidence="2 3" key="1">
    <citation type="submission" date="2018-05" db="EMBL/GenBank/DDBJ databases">
        <title>Kurthia sibirica genome sequence.</title>
        <authorList>
            <person name="Maclea K.S."/>
            <person name="Goen A.E."/>
        </authorList>
    </citation>
    <scope>NUCLEOTIDE SEQUENCE [LARGE SCALE GENOMIC DNA]</scope>
    <source>
        <strain evidence="2 3">ATCC 49154</strain>
    </source>
</reference>
<gene>
    <name evidence="2" type="ORF">DEX24_01940</name>
</gene>
<keyword evidence="1" id="KW-0472">Membrane</keyword>
<dbReference type="RefSeq" id="WP_109304719.1">
    <property type="nucleotide sequence ID" value="NZ_BJUF01000002.1"/>
</dbReference>
<keyword evidence="1" id="KW-0812">Transmembrane</keyword>
<evidence type="ECO:0000313" key="2">
    <source>
        <dbReference type="EMBL" id="PWI26548.1"/>
    </source>
</evidence>
<sequence length="68" mass="7780">MNVTTAAKSYDKELNSTEPFIKSMYEDLEKRIEEFEDEIIESNNKVKLSDFISVTVVMGIITIIAFSI</sequence>